<organism evidence="18">
    <name type="scientific">Praticolella mexicana</name>
    <dbReference type="NCBI Taxonomy" id="882625"/>
    <lineage>
        <taxon>Eukaryota</taxon>
        <taxon>Metazoa</taxon>
        <taxon>Spiralia</taxon>
        <taxon>Lophotrochozoa</taxon>
        <taxon>Mollusca</taxon>
        <taxon>Gastropoda</taxon>
        <taxon>Heterobranchia</taxon>
        <taxon>Euthyneura</taxon>
        <taxon>Panpulmonata</taxon>
        <taxon>Eupulmonata</taxon>
        <taxon>Stylommatophora</taxon>
        <taxon>Helicina</taxon>
        <taxon>Helicoidea</taxon>
        <taxon>Polygyridae</taxon>
        <taxon>Praticolella</taxon>
    </lineage>
</organism>
<dbReference type="PRINTS" id="PR01437">
    <property type="entry name" value="NUOXDRDTASE4"/>
</dbReference>
<dbReference type="GO" id="GO:0042773">
    <property type="term" value="P:ATP synthesis coupled electron transport"/>
    <property type="evidence" value="ECO:0007669"/>
    <property type="project" value="InterPro"/>
</dbReference>
<comment type="catalytic activity">
    <reaction evidence="15 16">
        <text>a ubiquinone + NADH + 5 H(+)(in) = a ubiquinol + NAD(+) + 4 H(+)(out)</text>
        <dbReference type="Rhea" id="RHEA:29091"/>
        <dbReference type="Rhea" id="RHEA-COMP:9565"/>
        <dbReference type="Rhea" id="RHEA-COMP:9566"/>
        <dbReference type="ChEBI" id="CHEBI:15378"/>
        <dbReference type="ChEBI" id="CHEBI:16389"/>
        <dbReference type="ChEBI" id="CHEBI:17976"/>
        <dbReference type="ChEBI" id="CHEBI:57540"/>
        <dbReference type="ChEBI" id="CHEBI:57945"/>
        <dbReference type="EC" id="7.1.1.2"/>
    </reaction>
</comment>
<dbReference type="GO" id="GO:0003954">
    <property type="term" value="F:NADH dehydrogenase activity"/>
    <property type="evidence" value="ECO:0007669"/>
    <property type="project" value="TreeGrafter"/>
</dbReference>
<feature type="transmembrane region" description="Helical" evidence="16">
    <location>
        <begin position="326"/>
        <end position="348"/>
    </location>
</feature>
<dbReference type="EMBL" id="KX240084">
    <property type="protein sequence ID" value="APD28035.1"/>
    <property type="molecule type" value="Genomic_DNA"/>
</dbReference>
<feature type="transmembrane region" description="Helical" evidence="16">
    <location>
        <begin position="134"/>
        <end position="154"/>
    </location>
</feature>
<evidence type="ECO:0000256" key="2">
    <source>
        <dbReference type="ARBA" id="ARBA00009025"/>
    </source>
</evidence>
<evidence type="ECO:0000256" key="12">
    <source>
        <dbReference type="ARBA" id="ARBA00023075"/>
    </source>
</evidence>
<dbReference type="CTD" id="4538"/>
<dbReference type="Pfam" id="PF00361">
    <property type="entry name" value="Proton_antipo_M"/>
    <property type="match status" value="1"/>
</dbReference>
<feature type="transmembrane region" description="Helical" evidence="16">
    <location>
        <begin position="368"/>
        <end position="393"/>
    </location>
</feature>
<evidence type="ECO:0000256" key="8">
    <source>
        <dbReference type="ARBA" id="ARBA00022967"/>
    </source>
</evidence>
<geneLocation type="mitochondrion" evidence="18"/>
<keyword evidence="10 16" id="KW-1133">Transmembrane helix</keyword>
<keyword evidence="7 16" id="KW-0812">Transmembrane</keyword>
<dbReference type="GeneID" id="30514176"/>
<feature type="transmembrane region" description="Helical" evidence="16">
    <location>
        <begin position="204"/>
        <end position="223"/>
    </location>
</feature>
<evidence type="ECO:0000256" key="10">
    <source>
        <dbReference type="ARBA" id="ARBA00022989"/>
    </source>
</evidence>
<dbReference type="InterPro" id="IPR003918">
    <property type="entry name" value="NADH_UbQ_OxRdtase"/>
</dbReference>
<feature type="transmembrane region" description="Helical" evidence="16">
    <location>
        <begin position="264"/>
        <end position="286"/>
    </location>
</feature>
<keyword evidence="12 16" id="KW-0830">Ubiquinone</keyword>
<evidence type="ECO:0000256" key="15">
    <source>
        <dbReference type="ARBA" id="ARBA00049551"/>
    </source>
</evidence>
<evidence type="ECO:0000256" key="3">
    <source>
        <dbReference type="ARBA" id="ARBA00012944"/>
    </source>
</evidence>
<dbReference type="GO" id="GO:0015990">
    <property type="term" value="P:electron transport coupled proton transport"/>
    <property type="evidence" value="ECO:0007669"/>
    <property type="project" value="TreeGrafter"/>
</dbReference>
<evidence type="ECO:0000256" key="13">
    <source>
        <dbReference type="ARBA" id="ARBA00023128"/>
    </source>
</evidence>
<dbReference type="GO" id="GO:0031966">
    <property type="term" value="C:mitochondrial membrane"/>
    <property type="evidence" value="ECO:0007669"/>
    <property type="project" value="UniProtKB-SubCell"/>
</dbReference>
<evidence type="ECO:0000256" key="14">
    <source>
        <dbReference type="ARBA" id="ARBA00023136"/>
    </source>
</evidence>
<evidence type="ECO:0000256" key="16">
    <source>
        <dbReference type="RuleBase" id="RU003297"/>
    </source>
</evidence>
<feature type="domain" description="NADH:quinone oxidoreductase/Mrp antiporter transmembrane" evidence="17">
    <location>
        <begin position="96"/>
        <end position="379"/>
    </location>
</feature>
<dbReference type="GO" id="GO:0048039">
    <property type="term" value="F:ubiquinone binding"/>
    <property type="evidence" value="ECO:0007669"/>
    <property type="project" value="TreeGrafter"/>
</dbReference>
<reference evidence="18" key="1">
    <citation type="journal article" date="2016" name="Zookeys">
        <title>Two complete mitochondrial genomes from Praticolella mexicana Perez, 2011 (Polygyridae) and gene order evolution in Helicoidea (Mollusca, Gastropoda).</title>
        <authorList>
            <person name="Minton R.L."/>
            <person name="Cruz M.A."/>
            <person name="Farman M.L."/>
            <person name="Perez K.E."/>
        </authorList>
    </citation>
    <scope>NUCLEOTIDE SEQUENCE</scope>
</reference>
<keyword evidence="9 16" id="KW-0249">Electron transport</keyword>
<dbReference type="RefSeq" id="YP_009328194.1">
    <property type="nucleotide sequence ID" value="NC_032079.1"/>
</dbReference>
<evidence type="ECO:0000256" key="6">
    <source>
        <dbReference type="ARBA" id="ARBA00022660"/>
    </source>
</evidence>
<keyword evidence="14 16" id="KW-0472">Membrane</keyword>
<evidence type="ECO:0000259" key="17">
    <source>
        <dbReference type="Pfam" id="PF00361"/>
    </source>
</evidence>
<feature type="transmembrane region" description="Helical" evidence="16">
    <location>
        <begin position="235"/>
        <end position="257"/>
    </location>
</feature>
<accession>A0A1J0MRL8</accession>
<keyword evidence="8" id="KW-1278">Translocase</keyword>
<comment type="subcellular location">
    <subcellularLocation>
        <location evidence="1 16">Mitochondrion membrane</location>
        <topology evidence="1 16">Multi-pass membrane protein</topology>
    </subcellularLocation>
</comment>
<feature type="transmembrane region" description="Helical" evidence="16">
    <location>
        <begin position="292"/>
        <end position="314"/>
    </location>
</feature>
<keyword evidence="5 16" id="KW-0813">Transport</keyword>
<keyword evidence="11 16" id="KW-0520">NAD</keyword>
<protein>
    <recommendedName>
        <fullName evidence="4 16">NADH-ubiquinone oxidoreductase chain 4</fullName>
        <ecNumber evidence="3 16">7.1.1.2</ecNumber>
    </recommendedName>
</protein>
<dbReference type="GO" id="GO:0008137">
    <property type="term" value="F:NADH dehydrogenase (ubiquinone) activity"/>
    <property type="evidence" value="ECO:0007669"/>
    <property type="project" value="UniProtKB-UniRule"/>
</dbReference>
<sequence length="441" mass="49585">MVSLLWGFLISLMVLNYVESIVLLSFCLPVFIAYMYKVNVTLSSYLYMINGIGNLLCFLTLFLLMLILLQTGKGNKYSYYFYLMSLGVLLLLCFCANNILLFYVYFESSLVPILLMILGWGYQPERLQAGMYMVMYTVAGSFPLLLLFLNLYYWNGSSDYYLLRSFGWFSSSGWVFVGLLAFLIKLPVYSMHVWLPKAHVEAPLGGSMVLAGILLKLGGYGLYFYNQLITSSDSLLYYLIMSLSLWGGVIAGLLCLCQSDIKSMIAYSSIVHMSIVVTGVLSSISYGLVSALITMIAHGWASSMLFSLAYCTYLKVGSRSFLYSKGLLKLYPVLSLGWFLVLSTNMSVPPTLNFVGEMMFIPVASFFNFYFLMVFLVIMFLSVVYNMMLYIKVNHGAVSSYLGMSVSSLNSCELLVLFGHLVPLLLLIKGEIFLLFTVFCN</sequence>
<evidence type="ECO:0000256" key="1">
    <source>
        <dbReference type="ARBA" id="ARBA00004225"/>
    </source>
</evidence>
<comment type="function">
    <text evidence="16">Core subunit of the mitochondrial membrane respiratory chain NADH dehydrogenase (Complex I) which catalyzes electron transfer from NADH through the respiratory chain, using ubiquinone as an electron acceptor. Essential for the catalytic activity and assembly of complex I.</text>
</comment>
<dbReference type="PANTHER" id="PTHR43507">
    <property type="entry name" value="NADH-UBIQUINONE OXIDOREDUCTASE CHAIN 4"/>
    <property type="match status" value="1"/>
</dbReference>
<dbReference type="InterPro" id="IPR001750">
    <property type="entry name" value="ND/Mrp_TM"/>
</dbReference>
<feature type="transmembrane region" description="Helical" evidence="16">
    <location>
        <begin position="44"/>
        <end position="67"/>
    </location>
</feature>
<proteinExistence type="inferred from homology"/>
<keyword evidence="6 16" id="KW-0679">Respiratory chain</keyword>
<evidence type="ECO:0000256" key="4">
    <source>
        <dbReference type="ARBA" id="ARBA00021006"/>
    </source>
</evidence>
<feature type="transmembrane region" description="Helical" evidence="16">
    <location>
        <begin position="414"/>
        <end position="439"/>
    </location>
</feature>
<evidence type="ECO:0000313" key="18">
    <source>
        <dbReference type="EMBL" id="APD28035.1"/>
    </source>
</evidence>
<dbReference type="PANTHER" id="PTHR43507:SF20">
    <property type="entry name" value="NADH-UBIQUINONE OXIDOREDUCTASE CHAIN 4"/>
    <property type="match status" value="1"/>
</dbReference>
<evidence type="ECO:0000256" key="5">
    <source>
        <dbReference type="ARBA" id="ARBA00022448"/>
    </source>
</evidence>
<dbReference type="EC" id="7.1.1.2" evidence="3 16"/>
<dbReference type="AlphaFoldDB" id="A0A1J0MRL8"/>
<feature type="transmembrane region" description="Helical" evidence="16">
    <location>
        <begin position="79"/>
        <end position="99"/>
    </location>
</feature>
<evidence type="ECO:0000256" key="7">
    <source>
        <dbReference type="ARBA" id="ARBA00022692"/>
    </source>
</evidence>
<evidence type="ECO:0000256" key="9">
    <source>
        <dbReference type="ARBA" id="ARBA00022982"/>
    </source>
</evidence>
<gene>
    <name evidence="18" type="primary">ND4</name>
</gene>
<evidence type="ECO:0000256" key="11">
    <source>
        <dbReference type="ARBA" id="ARBA00023027"/>
    </source>
</evidence>
<name>A0A1J0MRL8_9EUPU</name>
<keyword evidence="13 16" id="KW-0496">Mitochondrion</keyword>
<comment type="similarity">
    <text evidence="2 16">Belongs to the complex I subunit 4 family.</text>
</comment>